<dbReference type="Proteomes" id="UP000050761">
    <property type="component" value="Unassembled WGS sequence"/>
</dbReference>
<evidence type="ECO:0000313" key="4">
    <source>
        <dbReference type="WBParaSite" id="HPBE_0002069401-mRNA-1"/>
    </source>
</evidence>
<proteinExistence type="predicted"/>
<keyword evidence="3" id="KW-1185">Reference proteome</keyword>
<feature type="region of interest" description="Disordered" evidence="1">
    <location>
        <begin position="1"/>
        <end position="24"/>
    </location>
</feature>
<name>A0A183GEE2_HELPZ</name>
<reference evidence="2 3" key="1">
    <citation type="submission" date="2018-11" db="EMBL/GenBank/DDBJ databases">
        <authorList>
            <consortium name="Pathogen Informatics"/>
        </authorList>
    </citation>
    <scope>NUCLEOTIDE SEQUENCE [LARGE SCALE GENOMIC DNA]</scope>
</reference>
<evidence type="ECO:0000256" key="1">
    <source>
        <dbReference type="SAM" id="MobiDB-lite"/>
    </source>
</evidence>
<dbReference type="AlphaFoldDB" id="A0A183GEE2"/>
<reference evidence="4" key="2">
    <citation type="submission" date="2019-09" db="UniProtKB">
        <authorList>
            <consortium name="WormBaseParasite"/>
        </authorList>
    </citation>
    <scope>IDENTIFICATION</scope>
</reference>
<organism evidence="3 4">
    <name type="scientific">Heligmosomoides polygyrus</name>
    <name type="common">Parasitic roundworm</name>
    <dbReference type="NCBI Taxonomy" id="6339"/>
    <lineage>
        <taxon>Eukaryota</taxon>
        <taxon>Metazoa</taxon>
        <taxon>Ecdysozoa</taxon>
        <taxon>Nematoda</taxon>
        <taxon>Chromadorea</taxon>
        <taxon>Rhabditida</taxon>
        <taxon>Rhabditina</taxon>
        <taxon>Rhabditomorpha</taxon>
        <taxon>Strongyloidea</taxon>
        <taxon>Heligmosomidae</taxon>
        <taxon>Heligmosomoides</taxon>
    </lineage>
</organism>
<dbReference type="EMBL" id="UZAH01032369">
    <property type="protein sequence ID" value="VDP21379.1"/>
    <property type="molecule type" value="Genomic_DNA"/>
</dbReference>
<protein>
    <submittedName>
        <fullName evidence="4">BLOC-1-related complex subunit 7</fullName>
    </submittedName>
</protein>
<accession>A0A183GEE2</accession>
<dbReference type="WBParaSite" id="HPBE_0002069401-mRNA-1">
    <property type="protein sequence ID" value="HPBE_0002069401-mRNA-1"/>
    <property type="gene ID" value="HPBE_0002069401"/>
</dbReference>
<accession>A0A3P8FC10</accession>
<sequence length="154" mass="17201">MDRGSHINRRSVEMSNKRMEMKSPERERLLLDEPIVGDQLSPMRATLVEMADAVKTLSQQNVSQLRQVLQTLSGHLVNMENMPATVFKDLDQGSTCAGARTVATMAHSVREHILLECGAISAELAKLKKVEKEKKRHCMSCSLVGFLCYSAQRS</sequence>
<evidence type="ECO:0000313" key="2">
    <source>
        <dbReference type="EMBL" id="VDP21379.1"/>
    </source>
</evidence>
<gene>
    <name evidence="2" type="ORF">HPBE_LOCUS20694</name>
</gene>
<evidence type="ECO:0000313" key="3">
    <source>
        <dbReference type="Proteomes" id="UP000050761"/>
    </source>
</evidence>